<proteinExistence type="predicted"/>
<dbReference type="RefSeq" id="WP_204728115.1">
    <property type="nucleotide sequence ID" value="NZ_JAFBDK010000002.1"/>
</dbReference>
<evidence type="ECO:0000313" key="4">
    <source>
        <dbReference type="Proteomes" id="UP001597561"/>
    </source>
</evidence>
<name>A0ABW5ZC11_9BACL</name>
<dbReference type="SUPFAM" id="SSF53955">
    <property type="entry name" value="Lysozyme-like"/>
    <property type="match status" value="1"/>
</dbReference>
<feature type="domain" description="SLH" evidence="2">
    <location>
        <begin position="414"/>
        <end position="475"/>
    </location>
</feature>
<comment type="caution">
    <text evidence="3">The sequence shown here is derived from an EMBL/GenBank/DDBJ whole genome shotgun (WGS) entry which is preliminary data.</text>
</comment>
<protein>
    <submittedName>
        <fullName evidence="3">S-layer homology domain-containing protein</fullName>
    </submittedName>
</protein>
<sequence>MKMKWTGMTAAALALSLVGANVASAEENDTQAFKKMLTETGIEKGIPPEVLKAIAYKENGGFNHFNEEGQPVISDDGGIGLMQLTFTADEIERYDIDMDRIANDVDYHIEQAADHLLRKKALNLPIVNDGEPRDLESWYFAVMAYNGLSQINDPNTNDDAYQEDVYDYIRNNSVIPVGETPELEINYGDTEEDRLIMSFPDRDYTWPTETPSMQLATNGSSVYTFHEHEGFDTSNVRSEVGGEVIASLNHYTPLEITAGPFEAAGEANHYVFYKVKGNFGEGYIASSNLQYGNDLTIFSDLSPGEFETAVAYLQQRDVINGYEDGTYKPFNVLQRRHAAALIVRALGLEMPEDYEVTSPDLTPETPGYKDLAIMEYHGIMGRGGQMNAQAPLNRSQMASMLNRSFEAVYEMPEEDLKIKDIATDDLIYDDIAVIVHNGITNADENTAFNPWNSVTRGQYALFFERSIRLMEENVE</sequence>
<feature type="signal peptide" evidence="1">
    <location>
        <begin position="1"/>
        <end position="25"/>
    </location>
</feature>
<keyword evidence="4" id="KW-1185">Reference proteome</keyword>
<dbReference type="EMBL" id="JBHUPG010000001">
    <property type="protein sequence ID" value="MFD2910327.1"/>
    <property type="molecule type" value="Genomic_DNA"/>
</dbReference>
<dbReference type="InterPro" id="IPR023346">
    <property type="entry name" value="Lysozyme-like_dom_sf"/>
</dbReference>
<dbReference type="PROSITE" id="PS51272">
    <property type="entry name" value="SLH"/>
    <property type="match status" value="2"/>
</dbReference>
<evidence type="ECO:0000256" key="1">
    <source>
        <dbReference type="SAM" id="SignalP"/>
    </source>
</evidence>
<accession>A0ABW5ZC11</accession>
<gene>
    <name evidence="3" type="ORF">ACFS5P_00405</name>
</gene>
<dbReference type="Pfam" id="PF00395">
    <property type="entry name" value="SLH"/>
    <property type="match status" value="2"/>
</dbReference>
<dbReference type="Proteomes" id="UP001597561">
    <property type="component" value="Unassembled WGS sequence"/>
</dbReference>
<reference evidence="4" key="1">
    <citation type="journal article" date="2019" name="Int. J. Syst. Evol. Microbiol.">
        <title>The Global Catalogue of Microorganisms (GCM) 10K type strain sequencing project: providing services to taxonomists for standard genome sequencing and annotation.</title>
        <authorList>
            <consortium name="The Broad Institute Genomics Platform"/>
            <consortium name="The Broad Institute Genome Sequencing Center for Infectious Disease"/>
            <person name="Wu L."/>
            <person name="Ma J."/>
        </authorList>
    </citation>
    <scope>NUCLEOTIDE SEQUENCE [LARGE SCALE GENOMIC DNA]</scope>
    <source>
        <strain evidence="4">KCTC 13528</strain>
    </source>
</reference>
<organism evidence="3 4">
    <name type="scientific">Jeotgalibacillus terrae</name>
    <dbReference type="NCBI Taxonomy" id="587735"/>
    <lineage>
        <taxon>Bacteria</taxon>
        <taxon>Bacillati</taxon>
        <taxon>Bacillota</taxon>
        <taxon>Bacilli</taxon>
        <taxon>Bacillales</taxon>
        <taxon>Caryophanaceae</taxon>
        <taxon>Jeotgalibacillus</taxon>
    </lineage>
</organism>
<feature type="chain" id="PRO_5047070262" evidence="1">
    <location>
        <begin position="26"/>
        <end position="475"/>
    </location>
</feature>
<feature type="domain" description="SLH" evidence="2">
    <location>
        <begin position="293"/>
        <end position="356"/>
    </location>
</feature>
<dbReference type="InterPro" id="IPR001119">
    <property type="entry name" value="SLH_dom"/>
</dbReference>
<dbReference type="Gene3D" id="1.10.530.10">
    <property type="match status" value="1"/>
</dbReference>
<keyword evidence="1" id="KW-0732">Signal</keyword>
<evidence type="ECO:0000313" key="3">
    <source>
        <dbReference type="EMBL" id="MFD2910327.1"/>
    </source>
</evidence>
<evidence type="ECO:0000259" key="2">
    <source>
        <dbReference type="PROSITE" id="PS51272"/>
    </source>
</evidence>